<dbReference type="EMBL" id="GBXM01020973">
    <property type="protein sequence ID" value="JAH87604.1"/>
    <property type="molecule type" value="Transcribed_RNA"/>
</dbReference>
<name>A0A0E9WB28_ANGAN</name>
<reference evidence="1" key="2">
    <citation type="journal article" date="2015" name="Fish Shellfish Immunol.">
        <title>Early steps in the European eel (Anguilla anguilla)-Vibrio vulnificus interaction in the gills: Role of the RtxA13 toxin.</title>
        <authorList>
            <person name="Callol A."/>
            <person name="Pajuelo D."/>
            <person name="Ebbesson L."/>
            <person name="Teles M."/>
            <person name="MacKenzie S."/>
            <person name="Amaro C."/>
        </authorList>
    </citation>
    <scope>NUCLEOTIDE SEQUENCE</scope>
</reference>
<reference evidence="1" key="1">
    <citation type="submission" date="2014-11" db="EMBL/GenBank/DDBJ databases">
        <authorList>
            <person name="Amaro Gonzalez C."/>
        </authorList>
    </citation>
    <scope>NUCLEOTIDE SEQUENCE</scope>
</reference>
<protein>
    <submittedName>
        <fullName evidence="1">Uncharacterized protein</fullName>
    </submittedName>
</protein>
<organism evidence="1">
    <name type="scientific">Anguilla anguilla</name>
    <name type="common">European freshwater eel</name>
    <name type="synonym">Muraena anguilla</name>
    <dbReference type="NCBI Taxonomy" id="7936"/>
    <lineage>
        <taxon>Eukaryota</taxon>
        <taxon>Metazoa</taxon>
        <taxon>Chordata</taxon>
        <taxon>Craniata</taxon>
        <taxon>Vertebrata</taxon>
        <taxon>Euteleostomi</taxon>
        <taxon>Actinopterygii</taxon>
        <taxon>Neopterygii</taxon>
        <taxon>Teleostei</taxon>
        <taxon>Anguilliformes</taxon>
        <taxon>Anguillidae</taxon>
        <taxon>Anguilla</taxon>
    </lineage>
</organism>
<accession>A0A0E9WB28</accession>
<proteinExistence type="predicted"/>
<dbReference type="AlphaFoldDB" id="A0A0E9WB28"/>
<evidence type="ECO:0000313" key="1">
    <source>
        <dbReference type="EMBL" id="JAH87604.1"/>
    </source>
</evidence>
<sequence>MPAHHLGQLLHCMDLVLRHLREEKVLQLLFLVGQGNDTSIPVHHPYLLNTDVQLQLDRFADLLITLRGNQHLDTRLVHIIDVGPMSLDLRILYATGQAIDCPCSPASEKDVLGLFDNLLQQPLTLLQGGNFSFVVSHGSS</sequence>